<reference evidence="2" key="1">
    <citation type="journal article" date="2021" name="Sci. Rep.">
        <title>Diploid genomic architecture of Nitzschia inconspicua, an elite biomass production diatom.</title>
        <authorList>
            <person name="Oliver A."/>
            <person name="Podell S."/>
            <person name="Pinowska A."/>
            <person name="Traller J.C."/>
            <person name="Smith S.R."/>
            <person name="McClure R."/>
            <person name="Beliaev A."/>
            <person name="Bohutskyi P."/>
            <person name="Hill E.A."/>
            <person name="Rabines A."/>
            <person name="Zheng H."/>
            <person name="Allen L.Z."/>
            <person name="Kuo A."/>
            <person name="Grigoriev I.V."/>
            <person name="Allen A.E."/>
            <person name="Hazlebeck D."/>
            <person name="Allen E.E."/>
        </authorList>
    </citation>
    <scope>NUCLEOTIDE SEQUENCE</scope>
    <source>
        <strain evidence="2">Hildebrandi</strain>
    </source>
</reference>
<dbReference type="Proteomes" id="UP000693970">
    <property type="component" value="Unassembled WGS sequence"/>
</dbReference>
<evidence type="ECO:0000313" key="2">
    <source>
        <dbReference type="EMBL" id="KAG7373934.1"/>
    </source>
</evidence>
<protein>
    <submittedName>
        <fullName evidence="2">Uncharacterized protein</fullName>
    </submittedName>
</protein>
<evidence type="ECO:0000256" key="1">
    <source>
        <dbReference type="SAM" id="Phobius"/>
    </source>
</evidence>
<keyword evidence="1" id="KW-0472">Membrane</keyword>
<proteinExistence type="predicted"/>
<keyword evidence="1" id="KW-1133">Transmembrane helix</keyword>
<accession>A0A9K3Q9W4</accession>
<keyword evidence="3" id="KW-1185">Reference proteome</keyword>
<sequence length="272" mass="30417">MQRIASTFTVAAVVVVYGALLIVLGTWTYSEGFLLTHHHSAATTRRTRRTLSPRALLLLRTETRRNNWLVDLWEEVIEFSTYGPGERKILKAKRKAAATKDTNNDNDTSSLASFQQAKKKIGVTENNSSIDNIGNDDDSSVSLQAFQSAVAKADNGNNVNDIGFDGYALRDLLIAKWGVPLDIDFQRGYTQQTVYCTVLPVAFGSSKCRHANEMEYLMHLQAVVETLHEYNNLEEFCDFVSKTSRRPKPGVESVPFRLELSPQQLQKVLGGE</sequence>
<dbReference type="InterPro" id="IPR021420">
    <property type="entry name" value="DUF3067"/>
</dbReference>
<comment type="caution">
    <text evidence="2">The sequence shown here is derived from an EMBL/GenBank/DDBJ whole genome shotgun (WGS) entry which is preliminary data.</text>
</comment>
<dbReference type="Pfam" id="PF11267">
    <property type="entry name" value="DUF3067"/>
    <property type="match status" value="1"/>
</dbReference>
<dbReference type="EMBL" id="JAGRRH010000001">
    <property type="protein sequence ID" value="KAG7373934.1"/>
    <property type="molecule type" value="Genomic_DNA"/>
</dbReference>
<gene>
    <name evidence="2" type="ORF">IV203_013029</name>
</gene>
<dbReference type="OrthoDB" id="42787at2759"/>
<organism evidence="2 3">
    <name type="scientific">Nitzschia inconspicua</name>
    <dbReference type="NCBI Taxonomy" id="303405"/>
    <lineage>
        <taxon>Eukaryota</taxon>
        <taxon>Sar</taxon>
        <taxon>Stramenopiles</taxon>
        <taxon>Ochrophyta</taxon>
        <taxon>Bacillariophyta</taxon>
        <taxon>Bacillariophyceae</taxon>
        <taxon>Bacillariophycidae</taxon>
        <taxon>Bacillariales</taxon>
        <taxon>Bacillariaceae</taxon>
        <taxon>Nitzschia</taxon>
    </lineage>
</organism>
<dbReference type="AlphaFoldDB" id="A0A9K3Q9W4"/>
<feature type="transmembrane region" description="Helical" evidence="1">
    <location>
        <begin position="7"/>
        <end position="29"/>
    </location>
</feature>
<reference evidence="2" key="2">
    <citation type="submission" date="2021-04" db="EMBL/GenBank/DDBJ databases">
        <authorList>
            <person name="Podell S."/>
        </authorList>
    </citation>
    <scope>NUCLEOTIDE SEQUENCE</scope>
    <source>
        <strain evidence="2">Hildebrandi</strain>
    </source>
</reference>
<name>A0A9K3Q9W4_9STRA</name>
<evidence type="ECO:0000313" key="3">
    <source>
        <dbReference type="Proteomes" id="UP000693970"/>
    </source>
</evidence>
<keyword evidence="1" id="KW-0812">Transmembrane</keyword>